<keyword evidence="5 7" id="KW-1133">Transmembrane helix</keyword>
<feature type="transmembrane region" description="Helical" evidence="7">
    <location>
        <begin position="110"/>
        <end position="129"/>
    </location>
</feature>
<protein>
    <submittedName>
        <fullName evidence="9">Raffinose/stachyose/melibiose transport system permease protein</fullName>
    </submittedName>
</protein>
<evidence type="ECO:0000313" key="9">
    <source>
        <dbReference type="EMBL" id="MET3751391.1"/>
    </source>
</evidence>
<dbReference type="Gene3D" id="1.10.3720.10">
    <property type="entry name" value="MetI-like"/>
    <property type="match status" value="1"/>
</dbReference>
<dbReference type="Pfam" id="PF00528">
    <property type="entry name" value="BPD_transp_1"/>
    <property type="match status" value="1"/>
</dbReference>
<accession>A0ABV2M4R0</accession>
<evidence type="ECO:0000256" key="5">
    <source>
        <dbReference type="ARBA" id="ARBA00022989"/>
    </source>
</evidence>
<reference evidence="9 10" key="1">
    <citation type="submission" date="2024-06" db="EMBL/GenBank/DDBJ databases">
        <title>Genomic Encyclopedia of Type Strains, Phase IV (KMG-IV): sequencing the most valuable type-strain genomes for metagenomic binning, comparative biology and taxonomic classification.</title>
        <authorList>
            <person name="Goeker M."/>
        </authorList>
    </citation>
    <scope>NUCLEOTIDE SEQUENCE [LARGE SCALE GENOMIC DNA]</scope>
    <source>
        <strain evidence="9 10">DSM 29492</strain>
    </source>
</reference>
<evidence type="ECO:0000256" key="2">
    <source>
        <dbReference type="ARBA" id="ARBA00022448"/>
    </source>
</evidence>
<dbReference type="CDD" id="cd06261">
    <property type="entry name" value="TM_PBP2"/>
    <property type="match status" value="1"/>
</dbReference>
<evidence type="ECO:0000259" key="8">
    <source>
        <dbReference type="PROSITE" id="PS50928"/>
    </source>
</evidence>
<evidence type="ECO:0000256" key="3">
    <source>
        <dbReference type="ARBA" id="ARBA00022475"/>
    </source>
</evidence>
<dbReference type="Proteomes" id="UP001549106">
    <property type="component" value="Unassembled WGS sequence"/>
</dbReference>
<feature type="transmembrane region" description="Helical" evidence="7">
    <location>
        <begin position="243"/>
        <end position="264"/>
    </location>
</feature>
<dbReference type="InterPro" id="IPR035906">
    <property type="entry name" value="MetI-like_sf"/>
</dbReference>
<dbReference type="InterPro" id="IPR000515">
    <property type="entry name" value="MetI-like"/>
</dbReference>
<keyword evidence="6 7" id="KW-0472">Membrane</keyword>
<feature type="domain" description="ABC transmembrane type-1" evidence="8">
    <location>
        <begin position="73"/>
        <end position="264"/>
    </location>
</feature>
<proteinExistence type="inferred from homology"/>
<feature type="transmembrane region" description="Helical" evidence="7">
    <location>
        <begin position="141"/>
        <end position="164"/>
    </location>
</feature>
<feature type="transmembrane region" description="Helical" evidence="7">
    <location>
        <begin position="12"/>
        <end position="35"/>
    </location>
</feature>
<keyword evidence="4 7" id="KW-0812">Transmembrane</keyword>
<evidence type="ECO:0000313" key="10">
    <source>
        <dbReference type="Proteomes" id="UP001549106"/>
    </source>
</evidence>
<name>A0ABV2M4R0_9FIRM</name>
<evidence type="ECO:0000256" key="4">
    <source>
        <dbReference type="ARBA" id="ARBA00022692"/>
    </source>
</evidence>
<dbReference type="InterPro" id="IPR050901">
    <property type="entry name" value="BP-dep_ABC_trans_perm"/>
</dbReference>
<keyword evidence="10" id="KW-1185">Reference proteome</keyword>
<dbReference type="PANTHER" id="PTHR32243">
    <property type="entry name" value="MALTOSE TRANSPORT SYSTEM PERMEASE-RELATED"/>
    <property type="match status" value="1"/>
</dbReference>
<dbReference type="PANTHER" id="PTHR32243:SF24">
    <property type="entry name" value="DIACETYLCHITOBIOSE UPTAKE SYSTEM PERMEASE PROTEIN NGCG"/>
    <property type="match status" value="1"/>
</dbReference>
<keyword evidence="3" id="KW-1003">Cell membrane</keyword>
<organism evidence="9 10">
    <name type="scientific">Blautia caecimuris</name>
    <dbReference type="NCBI Taxonomy" id="1796615"/>
    <lineage>
        <taxon>Bacteria</taxon>
        <taxon>Bacillati</taxon>
        <taxon>Bacillota</taxon>
        <taxon>Clostridia</taxon>
        <taxon>Lachnospirales</taxon>
        <taxon>Lachnospiraceae</taxon>
        <taxon>Blautia</taxon>
    </lineage>
</organism>
<comment type="caution">
    <text evidence="9">The sequence shown here is derived from an EMBL/GenBank/DDBJ whole genome shotgun (WGS) entry which is preliminary data.</text>
</comment>
<dbReference type="PROSITE" id="PS50928">
    <property type="entry name" value="ABC_TM1"/>
    <property type="match status" value="1"/>
</dbReference>
<dbReference type="EMBL" id="JBEPMJ010000021">
    <property type="protein sequence ID" value="MET3751391.1"/>
    <property type="molecule type" value="Genomic_DNA"/>
</dbReference>
<dbReference type="SUPFAM" id="SSF161098">
    <property type="entry name" value="MetI-like"/>
    <property type="match status" value="1"/>
</dbReference>
<gene>
    <name evidence="9" type="ORF">ABID24_002650</name>
</gene>
<comment type="similarity">
    <text evidence="7">Belongs to the binding-protein-dependent transport system permease family.</text>
</comment>
<evidence type="ECO:0000256" key="1">
    <source>
        <dbReference type="ARBA" id="ARBA00004651"/>
    </source>
</evidence>
<evidence type="ECO:0000256" key="7">
    <source>
        <dbReference type="RuleBase" id="RU363032"/>
    </source>
</evidence>
<feature type="transmembrane region" description="Helical" evidence="7">
    <location>
        <begin position="77"/>
        <end position="98"/>
    </location>
</feature>
<comment type="subcellular location">
    <subcellularLocation>
        <location evidence="1 7">Cell membrane</location>
        <topology evidence="1 7">Multi-pass membrane protein</topology>
    </subcellularLocation>
</comment>
<dbReference type="RefSeq" id="WP_257465102.1">
    <property type="nucleotide sequence ID" value="NZ_BAABXP010000002.1"/>
</dbReference>
<sequence>MKNYRTSKRIKTFAQYFIAVFMAVVTFFPLIVTFISSLKTNDEILLGMFSIPKELHFQNYPDAIRIANALRSIGNSLFVAIVTLIVTVVIAMPAAYVIARKSFGYLKAAYFLFMAGVMVPVHCTLVSVSKISSALGTKNSYTFLILIYTAFNLSQAIFLFTGYIRGLDRGLDEAAKIDGCGDLKLLTMIITPICKPIIATEAILVFIYGYSELIFSLILITDSNKYTISRAMLNFTANFTTDYGPQFAFVIMSMIPMLIIYLFLHEKVEAGMLAGAVKG</sequence>
<evidence type="ECO:0000256" key="6">
    <source>
        <dbReference type="ARBA" id="ARBA00023136"/>
    </source>
</evidence>
<keyword evidence="2 7" id="KW-0813">Transport</keyword>
<feature type="transmembrane region" description="Helical" evidence="7">
    <location>
        <begin position="185"/>
        <end position="210"/>
    </location>
</feature>